<dbReference type="RefSeq" id="WP_204007102.1">
    <property type="nucleotide sequence ID" value="NZ_BOPG01000071.1"/>
</dbReference>
<dbReference type="GO" id="GO:0003677">
    <property type="term" value="F:DNA binding"/>
    <property type="evidence" value="ECO:0007669"/>
    <property type="project" value="UniProtKB-KW"/>
</dbReference>
<dbReference type="GO" id="GO:0006355">
    <property type="term" value="P:regulation of DNA-templated transcription"/>
    <property type="evidence" value="ECO:0007669"/>
    <property type="project" value="InterPro"/>
</dbReference>
<dbReference type="PANTHER" id="PTHR35807:SF1">
    <property type="entry name" value="TRANSCRIPTIONAL REGULATOR REDD"/>
    <property type="match status" value="1"/>
</dbReference>
<proteinExistence type="inferred from homology"/>
<dbReference type="Gene3D" id="1.10.10.10">
    <property type="entry name" value="Winged helix-like DNA-binding domain superfamily/Winged helix DNA-binding domain"/>
    <property type="match status" value="2"/>
</dbReference>
<dbReference type="InterPro" id="IPR036388">
    <property type="entry name" value="WH-like_DNA-bd_sf"/>
</dbReference>
<evidence type="ECO:0000256" key="6">
    <source>
        <dbReference type="SAM" id="MobiDB-lite"/>
    </source>
</evidence>
<dbReference type="InterPro" id="IPR001867">
    <property type="entry name" value="OmpR/PhoB-type_DNA-bd"/>
</dbReference>
<keyword evidence="4" id="KW-0804">Transcription</keyword>
<evidence type="ECO:0000256" key="1">
    <source>
        <dbReference type="ARBA" id="ARBA00005820"/>
    </source>
</evidence>
<evidence type="ECO:0008006" key="11">
    <source>
        <dbReference type="Google" id="ProtNLM"/>
    </source>
</evidence>
<dbReference type="PRINTS" id="PR00364">
    <property type="entry name" value="DISEASERSIST"/>
</dbReference>
<feature type="region of interest" description="Disordered" evidence="6">
    <location>
        <begin position="307"/>
        <end position="332"/>
    </location>
</feature>
<dbReference type="SMART" id="SM00862">
    <property type="entry name" value="Trans_reg_C"/>
    <property type="match status" value="1"/>
</dbReference>
<feature type="repeat" description="TPR" evidence="5">
    <location>
        <begin position="886"/>
        <end position="919"/>
    </location>
</feature>
<keyword evidence="3" id="KW-0238">DNA-binding</keyword>
<dbReference type="SUPFAM" id="SSF48452">
    <property type="entry name" value="TPR-like"/>
    <property type="match status" value="3"/>
</dbReference>
<comment type="similarity">
    <text evidence="1">Belongs to the AfsR/DnrI/RedD regulatory family.</text>
</comment>
<evidence type="ECO:0000259" key="8">
    <source>
        <dbReference type="SMART" id="SM01043"/>
    </source>
</evidence>
<dbReference type="Pfam" id="PF13424">
    <property type="entry name" value="TPR_12"/>
    <property type="match status" value="2"/>
</dbReference>
<dbReference type="InterPro" id="IPR005158">
    <property type="entry name" value="BTAD"/>
</dbReference>
<keyword evidence="2" id="KW-0805">Transcription regulation</keyword>
<evidence type="ECO:0000256" key="2">
    <source>
        <dbReference type="ARBA" id="ARBA00023015"/>
    </source>
</evidence>
<dbReference type="PROSITE" id="PS50005">
    <property type="entry name" value="TPR"/>
    <property type="match status" value="1"/>
</dbReference>
<keyword evidence="5" id="KW-0802">TPR repeat</keyword>
<gene>
    <name evidence="9" type="ORF">Vau01_093840</name>
</gene>
<dbReference type="GO" id="GO:0000160">
    <property type="term" value="P:phosphorelay signal transduction system"/>
    <property type="evidence" value="ECO:0007669"/>
    <property type="project" value="InterPro"/>
</dbReference>
<evidence type="ECO:0000313" key="10">
    <source>
        <dbReference type="Proteomes" id="UP000612585"/>
    </source>
</evidence>
<dbReference type="SMART" id="SM00028">
    <property type="entry name" value="TPR"/>
    <property type="match status" value="5"/>
</dbReference>
<protein>
    <recommendedName>
        <fullName evidence="11">DNA-binding transcriptional activator of the SARP family</fullName>
    </recommendedName>
</protein>
<dbReference type="InterPro" id="IPR016032">
    <property type="entry name" value="Sig_transdc_resp-reg_C-effctor"/>
</dbReference>
<sequence length="977" mass="103540">MVIRFSLLGDIQVRVDGGAIALGHVRQRTVLAALLVEANRPVPTDVLLERVWGGCPPRRPRAALYGYLSRIRHPLAAAGVRLARQSDGYVLPVDPMTVDLHRFERLVDRAHTGTDPAAALGLFEEALALWDGDVLTAMDTPWANAVRESLNAQRHAATLDRNDLALRLGHHVRLLAALRAGVREHPLDERLAGQLMLALYRCGQPAGALECFERLRRDLTAELGVRPGPAIRELHRRILTGDPALSPPPADGPTTGTATGTGTGPVTGRRSGGPHQLPAAPMGFTGREAQLAAVDAVLGGTVSDGRAAPTNGRAGNGRAAPALSAASNGRNAPTNGSAHTGCAAVANGMRICVISGAGGMGKTWLALRWAAAHLDRFPDGQIHVNLRGFDPAGAPTPPANAVRALLDALDVPASTIPADPQAQAALYRSLIAGRRILIVLDNARDSDQVVPLLPGTAGCAVLVTSRHRLTGLVIAHGARSVTLDALTGSECRALLAARLGDRRMAAEPGAIDRLLRYCAGLPLALGIVAARATTEPDVPLAALADELATAAGRLDALDVGETVGDLRAVLACSTRALAAPEARVFGHLGVADGPDVSLEALASLTALPAAAARRAARGLANAHLVTEHGPGRYRTHDLVRLYAAEQVDPAGRPAAVRRLLDHHLHTAAAAARVVEPYRDPVALAPPAAGVVVDPPTDPERAWAWFTAERPNLLAAVTRAARSGAGGHAWRLAWCLAYFLEQRGYWADLVATNQVALAAADDPLGRANAHRGIARGHTWLGRFDEARSHLRQALDLFGRLGDATGRGHVHRSLARVSARQGRPADAVAHDLLALDLFRAVGHDFGQANVLNSLGWHHAHLGDLAQAVDYCEQALAIQRATDDRFGQALTWDSLGYAHHRLGRHEQAITCYETALALFRRTDNRYLEATVLARLGDVHDRAGNVAKARAKWRTSADILAALGHPDARRVEAKLTQGHER</sequence>
<comment type="caution">
    <text evidence="9">The sequence shown here is derived from an EMBL/GenBank/DDBJ whole genome shotgun (WGS) entry which is preliminary data.</text>
</comment>
<dbReference type="InterPro" id="IPR019734">
    <property type="entry name" value="TPR_rpt"/>
</dbReference>
<dbReference type="PANTHER" id="PTHR35807">
    <property type="entry name" value="TRANSCRIPTIONAL REGULATOR REDD-RELATED"/>
    <property type="match status" value="1"/>
</dbReference>
<evidence type="ECO:0000256" key="3">
    <source>
        <dbReference type="ARBA" id="ARBA00023125"/>
    </source>
</evidence>
<keyword evidence="10" id="KW-1185">Reference proteome</keyword>
<dbReference type="AlphaFoldDB" id="A0A8J3ZI64"/>
<feature type="domain" description="OmpR/PhoB-type" evidence="7">
    <location>
        <begin position="17"/>
        <end position="91"/>
    </location>
</feature>
<organism evidence="9 10">
    <name type="scientific">Virgisporangium aurantiacum</name>
    <dbReference type="NCBI Taxonomy" id="175570"/>
    <lineage>
        <taxon>Bacteria</taxon>
        <taxon>Bacillati</taxon>
        <taxon>Actinomycetota</taxon>
        <taxon>Actinomycetes</taxon>
        <taxon>Micromonosporales</taxon>
        <taxon>Micromonosporaceae</taxon>
        <taxon>Virgisporangium</taxon>
    </lineage>
</organism>
<feature type="compositionally biased region" description="Low complexity" evidence="6">
    <location>
        <begin position="307"/>
        <end position="322"/>
    </location>
</feature>
<dbReference type="Gene3D" id="3.40.50.300">
    <property type="entry name" value="P-loop containing nucleotide triphosphate hydrolases"/>
    <property type="match status" value="1"/>
</dbReference>
<dbReference type="GO" id="GO:0043531">
    <property type="term" value="F:ADP binding"/>
    <property type="evidence" value="ECO:0007669"/>
    <property type="project" value="InterPro"/>
</dbReference>
<dbReference type="Pfam" id="PF03704">
    <property type="entry name" value="BTAD"/>
    <property type="match status" value="1"/>
</dbReference>
<name>A0A8J3ZI64_9ACTN</name>
<feature type="domain" description="Bacterial transcriptional activator" evidence="8">
    <location>
        <begin position="98"/>
        <end position="239"/>
    </location>
</feature>
<accession>A0A8J3ZI64</accession>
<dbReference type="SUPFAM" id="SSF46894">
    <property type="entry name" value="C-terminal effector domain of the bipartite response regulators"/>
    <property type="match status" value="1"/>
</dbReference>
<dbReference type="InterPro" id="IPR051677">
    <property type="entry name" value="AfsR-DnrI-RedD_regulator"/>
</dbReference>
<evidence type="ECO:0000256" key="4">
    <source>
        <dbReference type="ARBA" id="ARBA00023163"/>
    </source>
</evidence>
<reference evidence="9" key="1">
    <citation type="submission" date="2021-01" db="EMBL/GenBank/DDBJ databases">
        <title>Whole genome shotgun sequence of Virgisporangium aurantiacum NBRC 16421.</title>
        <authorList>
            <person name="Komaki H."/>
            <person name="Tamura T."/>
        </authorList>
    </citation>
    <scope>NUCLEOTIDE SEQUENCE</scope>
    <source>
        <strain evidence="9">NBRC 16421</strain>
    </source>
</reference>
<feature type="region of interest" description="Disordered" evidence="6">
    <location>
        <begin position="240"/>
        <end position="276"/>
    </location>
</feature>
<evidence type="ECO:0000313" key="9">
    <source>
        <dbReference type="EMBL" id="GIJ61868.1"/>
    </source>
</evidence>
<dbReference type="EMBL" id="BOPG01000071">
    <property type="protein sequence ID" value="GIJ61868.1"/>
    <property type="molecule type" value="Genomic_DNA"/>
</dbReference>
<dbReference type="SUPFAM" id="SSF52540">
    <property type="entry name" value="P-loop containing nucleoside triphosphate hydrolases"/>
    <property type="match status" value="1"/>
</dbReference>
<dbReference type="Gene3D" id="1.25.40.10">
    <property type="entry name" value="Tetratricopeptide repeat domain"/>
    <property type="match status" value="2"/>
</dbReference>
<dbReference type="InterPro" id="IPR027417">
    <property type="entry name" value="P-loop_NTPase"/>
</dbReference>
<dbReference type="CDD" id="cd15831">
    <property type="entry name" value="BTAD"/>
    <property type="match status" value="1"/>
</dbReference>
<dbReference type="InterPro" id="IPR011990">
    <property type="entry name" value="TPR-like_helical_dom_sf"/>
</dbReference>
<dbReference type="Proteomes" id="UP000612585">
    <property type="component" value="Unassembled WGS sequence"/>
</dbReference>
<dbReference type="SMART" id="SM01043">
    <property type="entry name" value="BTAD"/>
    <property type="match status" value="1"/>
</dbReference>
<evidence type="ECO:0000256" key="5">
    <source>
        <dbReference type="PROSITE-ProRule" id="PRU00339"/>
    </source>
</evidence>
<evidence type="ECO:0000259" key="7">
    <source>
        <dbReference type="SMART" id="SM00862"/>
    </source>
</evidence>